<proteinExistence type="inferred from homology"/>
<evidence type="ECO:0000313" key="5">
    <source>
        <dbReference type="Proteomes" id="UP001139068"/>
    </source>
</evidence>
<dbReference type="SUPFAM" id="SSF53383">
    <property type="entry name" value="PLP-dependent transferases"/>
    <property type="match status" value="1"/>
</dbReference>
<dbReference type="Gene3D" id="3.90.1150.10">
    <property type="entry name" value="Aspartate Aminotransferase, domain 1"/>
    <property type="match status" value="1"/>
</dbReference>
<dbReference type="RefSeq" id="WP_243072156.1">
    <property type="nucleotide sequence ID" value="NZ_JAIVFL010000001.1"/>
</dbReference>
<sequence length="370" mass="39356">MKVPLVDLVAQQREIADDVTPRILEILEDAAFIGGAAVAEFERRYAEYIGVEHVVGVANGTDAVELALRGAGVGVADEVILPANTFIATAEAVSRIGAKPVLVDVDSKRLLIDPLLAEQAITARTKAIVPVHLFGQTAPMEPLAKLSEEYGVAIVEDAAQAQGARRSGHPAGGFGVAAGTSFYPGKNLGAAGDAGAVLTNDADVAARVRMTAAHGSDRKYVHDVVGFNSRLDAVQAVVLLAKLDRLTAWNDLRREAAARYFELLADEPGVCAPSPDPVNEDVWHLFVVQVDERDRVLAELNEAGIGAGVHYPTPVHLAGAYADLGRPRSSFPVAELAADRILSLPLYPHISQEQQEYVVDVLRRACSTRA</sequence>
<comment type="caution">
    <text evidence="4">The sequence shown here is derived from an EMBL/GenBank/DDBJ whole genome shotgun (WGS) entry which is preliminary data.</text>
</comment>
<dbReference type="InterPro" id="IPR015421">
    <property type="entry name" value="PyrdxlP-dep_Trfase_major"/>
</dbReference>
<keyword evidence="1 3" id="KW-0663">Pyridoxal phosphate</keyword>
<reference evidence="4" key="1">
    <citation type="journal article" date="2022" name="ISME J.">
        <title>Identification of active gaseous-alkane degraders at natural gas seeps.</title>
        <authorList>
            <person name="Farhan Ul Haque M."/>
            <person name="Hernandez M."/>
            <person name="Crombie A.T."/>
            <person name="Murrell J.C."/>
        </authorList>
    </citation>
    <scope>NUCLEOTIDE SEQUENCE</scope>
    <source>
        <strain evidence="4">ANDR5</strain>
    </source>
</reference>
<keyword evidence="4" id="KW-0808">Transferase</keyword>
<keyword evidence="5" id="KW-1185">Reference proteome</keyword>
<dbReference type="InterPro" id="IPR015424">
    <property type="entry name" value="PyrdxlP-dep_Trfase"/>
</dbReference>
<dbReference type="CDD" id="cd00616">
    <property type="entry name" value="AHBA_syn"/>
    <property type="match status" value="1"/>
</dbReference>
<dbReference type="PIRSF" id="PIRSF000390">
    <property type="entry name" value="PLP_StrS"/>
    <property type="match status" value="1"/>
</dbReference>
<accession>A0ABS9YXE7</accession>
<dbReference type="GO" id="GO:0008483">
    <property type="term" value="F:transaminase activity"/>
    <property type="evidence" value="ECO:0007669"/>
    <property type="project" value="UniProtKB-KW"/>
</dbReference>
<dbReference type="InterPro" id="IPR015422">
    <property type="entry name" value="PyrdxlP-dep_Trfase_small"/>
</dbReference>
<organism evidence="4 5">
    <name type="scientific">Candidatus Mycolicibacterium alkanivorans</name>
    <dbReference type="NCBI Taxonomy" id="2954114"/>
    <lineage>
        <taxon>Bacteria</taxon>
        <taxon>Bacillati</taxon>
        <taxon>Actinomycetota</taxon>
        <taxon>Actinomycetes</taxon>
        <taxon>Mycobacteriales</taxon>
        <taxon>Mycobacteriaceae</taxon>
        <taxon>Mycolicibacterium</taxon>
    </lineage>
</organism>
<dbReference type="InterPro" id="IPR000653">
    <property type="entry name" value="DegT/StrS_aminotransferase"/>
</dbReference>
<keyword evidence="4" id="KW-0032">Aminotransferase</keyword>
<dbReference type="Proteomes" id="UP001139068">
    <property type="component" value="Unassembled WGS sequence"/>
</dbReference>
<evidence type="ECO:0000313" key="4">
    <source>
        <dbReference type="EMBL" id="MCI4675898.1"/>
    </source>
</evidence>
<evidence type="ECO:0000256" key="1">
    <source>
        <dbReference type="ARBA" id="ARBA00022898"/>
    </source>
</evidence>
<name>A0ABS9YXE7_9MYCO</name>
<dbReference type="Pfam" id="PF01041">
    <property type="entry name" value="DegT_DnrJ_EryC1"/>
    <property type="match status" value="1"/>
</dbReference>
<dbReference type="PANTHER" id="PTHR30244:SF36">
    <property type="entry name" value="3-OXO-GLUCOSE-6-PHOSPHATE:GLUTAMATE AMINOTRANSFERASE"/>
    <property type="match status" value="1"/>
</dbReference>
<dbReference type="PANTHER" id="PTHR30244">
    <property type="entry name" value="TRANSAMINASE"/>
    <property type="match status" value="1"/>
</dbReference>
<evidence type="ECO:0000256" key="3">
    <source>
        <dbReference type="RuleBase" id="RU004508"/>
    </source>
</evidence>
<evidence type="ECO:0000256" key="2">
    <source>
        <dbReference type="ARBA" id="ARBA00037999"/>
    </source>
</evidence>
<comment type="similarity">
    <text evidence="2 3">Belongs to the DegT/DnrJ/EryC1 family.</text>
</comment>
<dbReference type="EMBL" id="JAIVFL010000001">
    <property type="protein sequence ID" value="MCI4675898.1"/>
    <property type="molecule type" value="Genomic_DNA"/>
</dbReference>
<dbReference type="Gene3D" id="3.40.640.10">
    <property type="entry name" value="Type I PLP-dependent aspartate aminotransferase-like (Major domain)"/>
    <property type="match status" value="1"/>
</dbReference>
<gene>
    <name evidence="4" type="ORF">K9U37_13845</name>
</gene>
<protein>
    <submittedName>
        <fullName evidence="4">DegT/DnrJ/EryC1/StrS family aminotransferase</fullName>
    </submittedName>
</protein>